<name>A0A380H471_9STAP</name>
<evidence type="ECO:0000256" key="3">
    <source>
        <dbReference type="ARBA" id="ARBA00012043"/>
    </source>
</evidence>
<dbReference type="EC" id="4.2.1.20" evidence="3"/>
<evidence type="ECO:0000256" key="2">
    <source>
        <dbReference type="ARBA" id="ARBA00011270"/>
    </source>
</evidence>
<comment type="subunit">
    <text evidence="2">Tetramer of two alpha and two beta chains.</text>
</comment>
<dbReference type="InterPro" id="IPR013785">
    <property type="entry name" value="Aldolase_TIM"/>
</dbReference>
<dbReference type="SUPFAM" id="SSF51366">
    <property type="entry name" value="Ribulose-phoshate binding barrel"/>
    <property type="match status" value="1"/>
</dbReference>
<dbReference type="PANTHER" id="PTHR43406">
    <property type="entry name" value="TRYPTOPHAN SYNTHASE, ALPHA CHAIN"/>
    <property type="match status" value="1"/>
</dbReference>
<keyword evidence="7 9" id="KW-0456">Lyase</keyword>
<dbReference type="Proteomes" id="UP000255425">
    <property type="component" value="Unassembled WGS sequence"/>
</dbReference>
<dbReference type="Pfam" id="PF00290">
    <property type="entry name" value="Trp_syntA"/>
    <property type="match status" value="1"/>
</dbReference>
<dbReference type="InterPro" id="IPR002028">
    <property type="entry name" value="Trp_synthase_suA"/>
</dbReference>
<dbReference type="UniPathway" id="UPA00035">
    <property type="reaction ID" value="UER00044"/>
</dbReference>
<comment type="catalytic activity">
    <reaction evidence="8">
        <text>(1S,2R)-1-C-(indol-3-yl)glycerol 3-phosphate + L-serine = D-glyceraldehyde 3-phosphate + L-tryptophan + H2O</text>
        <dbReference type="Rhea" id="RHEA:10532"/>
        <dbReference type="ChEBI" id="CHEBI:15377"/>
        <dbReference type="ChEBI" id="CHEBI:33384"/>
        <dbReference type="ChEBI" id="CHEBI:57912"/>
        <dbReference type="ChEBI" id="CHEBI:58866"/>
        <dbReference type="ChEBI" id="CHEBI:59776"/>
        <dbReference type="EC" id="4.2.1.20"/>
    </reaction>
</comment>
<evidence type="ECO:0000313" key="10">
    <source>
        <dbReference type="Proteomes" id="UP000255425"/>
    </source>
</evidence>
<evidence type="ECO:0000256" key="1">
    <source>
        <dbReference type="ARBA" id="ARBA00004733"/>
    </source>
</evidence>
<reference evidence="9 10" key="1">
    <citation type="submission" date="2018-06" db="EMBL/GenBank/DDBJ databases">
        <authorList>
            <consortium name="Pathogen Informatics"/>
            <person name="Doyle S."/>
        </authorList>
    </citation>
    <scope>NUCLEOTIDE SEQUENCE [LARGE SCALE GENOMIC DNA]</scope>
    <source>
        <strain evidence="9 10">NCTC11807</strain>
    </source>
</reference>
<protein>
    <recommendedName>
        <fullName evidence="3">tryptophan synthase</fullName>
        <ecNumber evidence="3">4.2.1.20</ecNumber>
    </recommendedName>
</protein>
<proteinExistence type="predicted"/>
<evidence type="ECO:0000256" key="4">
    <source>
        <dbReference type="ARBA" id="ARBA00022605"/>
    </source>
</evidence>
<sequence length="58" mass="6667">MAQKFKNKFSTHQVKIISLIAMTTNEERMKTIAQQAEGFIYTITMNATTGKNEQFHQS</sequence>
<dbReference type="GO" id="GO:0004834">
    <property type="term" value="F:tryptophan synthase activity"/>
    <property type="evidence" value="ECO:0007669"/>
    <property type="project" value="UniProtKB-EC"/>
</dbReference>
<evidence type="ECO:0000313" key="9">
    <source>
        <dbReference type="EMBL" id="SUM71994.1"/>
    </source>
</evidence>
<dbReference type="EMBL" id="UHDZ01000001">
    <property type="protein sequence ID" value="SUM71994.1"/>
    <property type="molecule type" value="Genomic_DNA"/>
</dbReference>
<comment type="pathway">
    <text evidence="1">Amino-acid biosynthesis; L-tryptophan biosynthesis; L-tryptophan from chorismate: step 5/5.</text>
</comment>
<evidence type="ECO:0000256" key="5">
    <source>
        <dbReference type="ARBA" id="ARBA00022822"/>
    </source>
</evidence>
<gene>
    <name evidence="9" type="ORF">NCTC11807_01681</name>
</gene>
<evidence type="ECO:0000256" key="6">
    <source>
        <dbReference type="ARBA" id="ARBA00023141"/>
    </source>
</evidence>
<accession>A0A380H471</accession>
<dbReference type="PANTHER" id="PTHR43406:SF1">
    <property type="entry name" value="TRYPTOPHAN SYNTHASE ALPHA CHAIN, CHLOROPLASTIC"/>
    <property type="match status" value="1"/>
</dbReference>
<keyword evidence="6" id="KW-0057">Aromatic amino acid biosynthesis</keyword>
<dbReference type="InterPro" id="IPR011060">
    <property type="entry name" value="RibuloseP-bd_barrel"/>
</dbReference>
<dbReference type="Gene3D" id="3.20.20.70">
    <property type="entry name" value="Aldolase class I"/>
    <property type="match status" value="1"/>
</dbReference>
<organism evidence="9 10">
    <name type="scientific">Staphylococcus saccharolyticus</name>
    <dbReference type="NCBI Taxonomy" id="33028"/>
    <lineage>
        <taxon>Bacteria</taxon>
        <taxon>Bacillati</taxon>
        <taxon>Bacillota</taxon>
        <taxon>Bacilli</taxon>
        <taxon>Bacillales</taxon>
        <taxon>Staphylococcaceae</taxon>
        <taxon>Staphylococcus</taxon>
    </lineage>
</organism>
<dbReference type="GO" id="GO:0005829">
    <property type="term" value="C:cytosol"/>
    <property type="evidence" value="ECO:0007669"/>
    <property type="project" value="TreeGrafter"/>
</dbReference>
<evidence type="ECO:0000256" key="8">
    <source>
        <dbReference type="ARBA" id="ARBA00049047"/>
    </source>
</evidence>
<keyword evidence="4" id="KW-0028">Amino-acid biosynthesis</keyword>
<dbReference type="AlphaFoldDB" id="A0A380H471"/>
<keyword evidence="5" id="KW-0822">Tryptophan biosynthesis</keyword>
<evidence type="ECO:0000256" key="7">
    <source>
        <dbReference type="ARBA" id="ARBA00023239"/>
    </source>
</evidence>
<keyword evidence="10" id="KW-1185">Reference proteome</keyword>